<organism evidence="2 3">
    <name type="scientific">Zancudomyces culisetae</name>
    <name type="common">Gut fungus</name>
    <name type="synonym">Smittium culisetae</name>
    <dbReference type="NCBI Taxonomy" id="1213189"/>
    <lineage>
        <taxon>Eukaryota</taxon>
        <taxon>Fungi</taxon>
        <taxon>Fungi incertae sedis</taxon>
        <taxon>Zoopagomycota</taxon>
        <taxon>Kickxellomycotina</taxon>
        <taxon>Harpellomycetes</taxon>
        <taxon>Harpellales</taxon>
        <taxon>Legeriomycetaceae</taxon>
        <taxon>Zancudomyces</taxon>
    </lineage>
</organism>
<dbReference type="AlphaFoldDB" id="A0A1R1PNH8"/>
<gene>
    <name evidence="2" type="ORF">AX774_g4005</name>
</gene>
<comment type="caution">
    <text evidence="2">The sequence shown here is derived from an EMBL/GenBank/DDBJ whole genome shotgun (WGS) entry which is preliminary data.</text>
</comment>
<name>A0A1R1PNH8_ZANCU</name>
<feature type="transmembrane region" description="Helical" evidence="1">
    <location>
        <begin position="89"/>
        <end position="112"/>
    </location>
</feature>
<keyword evidence="1" id="KW-1133">Transmembrane helix</keyword>
<protein>
    <submittedName>
        <fullName evidence="2">Uncharacterized protein</fullName>
    </submittedName>
</protein>
<feature type="transmembrane region" description="Helical" evidence="1">
    <location>
        <begin position="20"/>
        <end position="40"/>
    </location>
</feature>
<keyword evidence="3" id="KW-1185">Reference proteome</keyword>
<keyword evidence="1" id="KW-0472">Membrane</keyword>
<evidence type="ECO:0000256" key="1">
    <source>
        <dbReference type="SAM" id="Phobius"/>
    </source>
</evidence>
<feature type="transmembrane region" description="Helical" evidence="1">
    <location>
        <begin position="52"/>
        <end position="77"/>
    </location>
</feature>
<keyword evidence="1" id="KW-0812">Transmembrane</keyword>
<sequence>MSSSARTGQTPYFSFSTRPSIISIYFLASSGSFLPLARIFSALSSMSSPITSLFLCTSHLFSTTVAVCIASIITLLSPFSIFSLNSFSVTAAISLFILSIFPHALYTPWIILNTSISFPKYSLFSPTTFSRIFASTSLPKSPTEFFTTSIVAK</sequence>
<dbReference type="EMBL" id="LSSK01000648">
    <property type="protein sequence ID" value="OMH82510.1"/>
    <property type="molecule type" value="Genomic_DNA"/>
</dbReference>
<evidence type="ECO:0000313" key="3">
    <source>
        <dbReference type="Proteomes" id="UP000188320"/>
    </source>
</evidence>
<dbReference type="Proteomes" id="UP000188320">
    <property type="component" value="Unassembled WGS sequence"/>
</dbReference>
<accession>A0A1R1PNH8</accession>
<proteinExistence type="predicted"/>
<evidence type="ECO:0000313" key="2">
    <source>
        <dbReference type="EMBL" id="OMH82510.1"/>
    </source>
</evidence>
<reference evidence="3" key="1">
    <citation type="submission" date="2017-01" db="EMBL/GenBank/DDBJ databases">
        <authorList>
            <person name="Wang Y."/>
            <person name="White M."/>
            <person name="Kvist S."/>
            <person name="Moncalvo J.-M."/>
        </authorList>
    </citation>
    <scope>NUCLEOTIDE SEQUENCE [LARGE SCALE GENOMIC DNA]</scope>
    <source>
        <strain evidence="3">COL-18-3</strain>
    </source>
</reference>